<evidence type="ECO:0000256" key="5">
    <source>
        <dbReference type="ARBA" id="ARBA00022490"/>
    </source>
</evidence>
<evidence type="ECO:0000256" key="6">
    <source>
        <dbReference type="ARBA" id="ARBA00022605"/>
    </source>
</evidence>
<dbReference type="AlphaFoldDB" id="A0AAE3QXY5"/>
<dbReference type="InterPro" id="IPR013785">
    <property type="entry name" value="Aldolase_TIM"/>
</dbReference>
<dbReference type="GO" id="GO:0000105">
    <property type="term" value="P:L-histidine biosynthetic process"/>
    <property type="evidence" value="ECO:0007669"/>
    <property type="project" value="UniProtKB-UniRule"/>
</dbReference>
<evidence type="ECO:0000256" key="1">
    <source>
        <dbReference type="ARBA" id="ARBA00000901"/>
    </source>
</evidence>
<name>A0AAE3QXY5_9BACT</name>
<keyword evidence="13" id="KW-1185">Reference proteome</keyword>
<dbReference type="FunFam" id="3.20.20.70:FF:000009">
    <property type="entry name" value="1-(5-phosphoribosyl)-5-[(5-phosphoribosylamino)methylideneamino] imidazole-4-carboxamide isomerase"/>
    <property type="match status" value="1"/>
</dbReference>
<comment type="pathway">
    <text evidence="3 9">Amino-acid biosynthesis; L-histidine biosynthesis; L-histidine from 5-phospho-alpha-D-ribose 1-diphosphate: step 4/9.</text>
</comment>
<dbReference type="RefSeq" id="WP_313987502.1">
    <property type="nucleotide sequence ID" value="NZ_JASJOR010000051.1"/>
</dbReference>
<evidence type="ECO:0000313" key="12">
    <source>
        <dbReference type="EMBL" id="MDJ1494694.1"/>
    </source>
</evidence>
<evidence type="ECO:0000256" key="7">
    <source>
        <dbReference type="ARBA" id="ARBA00023102"/>
    </source>
</evidence>
<dbReference type="CDD" id="cd04732">
    <property type="entry name" value="HisA"/>
    <property type="match status" value="1"/>
</dbReference>
<dbReference type="GO" id="GO:0005737">
    <property type="term" value="C:cytoplasm"/>
    <property type="evidence" value="ECO:0007669"/>
    <property type="project" value="UniProtKB-SubCell"/>
</dbReference>
<evidence type="ECO:0000256" key="4">
    <source>
        <dbReference type="ARBA" id="ARBA00009667"/>
    </source>
</evidence>
<dbReference type="GO" id="GO:0003949">
    <property type="term" value="F:1-(5-phosphoribosyl)-5-[(5-phosphoribosylamino)methylideneamino]imidazole-4-carboxamide isomerase activity"/>
    <property type="evidence" value="ECO:0007669"/>
    <property type="project" value="UniProtKB-UniRule"/>
</dbReference>
<dbReference type="InterPro" id="IPR006062">
    <property type="entry name" value="His_biosynth"/>
</dbReference>
<dbReference type="GO" id="GO:0000162">
    <property type="term" value="P:L-tryptophan biosynthetic process"/>
    <property type="evidence" value="ECO:0007669"/>
    <property type="project" value="TreeGrafter"/>
</dbReference>
<evidence type="ECO:0000256" key="10">
    <source>
        <dbReference type="RuleBase" id="RU003657"/>
    </source>
</evidence>
<dbReference type="PANTHER" id="PTHR43090:SF2">
    <property type="entry name" value="1-(5-PHOSPHORIBOSYL)-5-[(5-PHOSPHORIBOSYLAMINO)METHYLIDENEAMINO] IMIDAZOLE-4-CARBOXAMIDE ISOMERASE"/>
    <property type="match status" value="1"/>
</dbReference>
<evidence type="ECO:0000313" key="11">
    <source>
        <dbReference type="EMBL" id="MDJ1485230.1"/>
    </source>
</evidence>
<dbReference type="Pfam" id="PF00977">
    <property type="entry name" value="His_biosynth"/>
    <property type="match status" value="1"/>
</dbReference>
<dbReference type="EMBL" id="JASJOS010000019">
    <property type="protein sequence ID" value="MDJ1485230.1"/>
    <property type="molecule type" value="Genomic_DNA"/>
</dbReference>
<evidence type="ECO:0000313" key="13">
    <source>
        <dbReference type="Proteomes" id="UP001228581"/>
    </source>
</evidence>
<comment type="catalytic activity">
    <reaction evidence="1 9">
        <text>1-(5-phospho-beta-D-ribosyl)-5-[(5-phospho-beta-D-ribosylamino)methylideneamino]imidazole-4-carboxamide = 5-[(5-phospho-1-deoxy-D-ribulos-1-ylimino)methylamino]-1-(5-phospho-beta-D-ribosyl)imidazole-4-carboxamide</text>
        <dbReference type="Rhea" id="RHEA:15469"/>
        <dbReference type="ChEBI" id="CHEBI:58435"/>
        <dbReference type="ChEBI" id="CHEBI:58525"/>
        <dbReference type="EC" id="5.3.1.16"/>
    </reaction>
</comment>
<comment type="similarity">
    <text evidence="4 9 10">Belongs to the HisA/HisF family.</text>
</comment>
<reference evidence="11 13" key="1">
    <citation type="submission" date="2023-05" db="EMBL/GenBank/DDBJ databases">
        <authorList>
            <person name="Zhang X."/>
        </authorList>
    </citation>
    <scope>NUCLEOTIDE SEQUENCE</scope>
    <source>
        <strain evidence="12 13">DM2B3-1</strain>
        <strain evidence="11">YF14B1</strain>
    </source>
</reference>
<organism evidence="11 14">
    <name type="scientific">Xanthocytophaga flava</name>
    <dbReference type="NCBI Taxonomy" id="3048013"/>
    <lineage>
        <taxon>Bacteria</taxon>
        <taxon>Pseudomonadati</taxon>
        <taxon>Bacteroidota</taxon>
        <taxon>Cytophagia</taxon>
        <taxon>Cytophagales</taxon>
        <taxon>Rhodocytophagaceae</taxon>
        <taxon>Xanthocytophaga</taxon>
    </lineage>
</organism>
<evidence type="ECO:0000256" key="8">
    <source>
        <dbReference type="ARBA" id="ARBA00023235"/>
    </source>
</evidence>
<dbReference type="InterPro" id="IPR011060">
    <property type="entry name" value="RibuloseP-bd_barrel"/>
</dbReference>
<keyword evidence="8 9" id="KW-0413">Isomerase</keyword>
<evidence type="ECO:0000256" key="2">
    <source>
        <dbReference type="ARBA" id="ARBA00004496"/>
    </source>
</evidence>
<dbReference type="Gene3D" id="3.20.20.70">
    <property type="entry name" value="Aldolase class I"/>
    <property type="match status" value="1"/>
</dbReference>
<dbReference type="HAMAP" id="MF_01014">
    <property type="entry name" value="HisA"/>
    <property type="match status" value="1"/>
</dbReference>
<dbReference type="InterPro" id="IPR044524">
    <property type="entry name" value="Isoase_HisA-like"/>
</dbReference>
<dbReference type="Proteomes" id="UP001228581">
    <property type="component" value="Unassembled WGS sequence"/>
</dbReference>
<evidence type="ECO:0000313" key="14">
    <source>
        <dbReference type="Proteomes" id="UP001241110"/>
    </source>
</evidence>
<evidence type="ECO:0000256" key="3">
    <source>
        <dbReference type="ARBA" id="ARBA00005133"/>
    </source>
</evidence>
<comment type="caution">
    <text evidence="9">Lacks conserved residue(s) required for the propagation of feature annotation.</text>
</comment>
<protein>
    <recommendedName>
        <fullName evidence="9">1-(5-phosphoribosyl)-5-[(5-phosphoribosylamino)methylideneamino] imidazole-4-carboxamide isomerase</fullName>
        <ecNumber evidence="9">5.3.1.16</ecNumber>
    </recommendedName>
    <alternativeName>
        <fullName evidence="9">Phosphoribosylformimino-5-aminoimidazole carboxamide ribotide isomerase</fullName>
    </alternativeName>
</protein>
<keyword evidence="5 9" id="KW-0963">Cytoplasm</keyword>
<dbReference type="Proteomes" id="UP001241110">
    <property type="component" value="Unassembled WGS sequence"/>
</dbReference>
<sequence length="240" mass="26348">MIQIIPAISIYQGKCVKVPPGDFENPIIYGDSPVEVAQLFEEHGIRRVHLVDLDGAKKGTVVNFSVLRMISGYTSLSIDFSGGIHTSEDVQLSLQNGATYVAAASIAVTNRKEFSSWIDTYGKDRIILTADSRNGKIITDGWRQSTQIDLFELIGYYHSLGIKYVKCTDVGRDGTMEGPAIDLYKQLLKEFPDLCLLASGGVRSVADIDKLAVAGVYGVIFGKAYYEGKIKLSDLRHYLG</sequence>
<comment type="subcellular location">
    <subcellularLocation>
        <location evidence="2 9">Cytoplasm</location>
    </subcellularLocation>
</comment>
<dbReference type="InterPro" id="IPR023016">
    <property type="entry name" value="HisA/PriA"/>
</dbReference>
<evidence type="ECO:0000256" key="9">
    <source>
        <dbReference type="HAMAP-Rule" id="MF_01014"/>
    </source>
</evidence>
<keyword evidence="7 9" id="KW-0368">Histidine biosynthesis</keyword>
<accession>A0AAE3QXY5</accession>
<dbReference type="EC" id="5.3.1.16" evidence="9"/>
<feature type="active site" description="Proton donor" evidence="9">
    <location>
        <position position="131"/>
    </location>
</feature>
<keyword evidence="6 9" id="KW-0028">Amino-acid biosynthesis</keyword>
<dbReference type="EMBL" id="JASJOT010000010">
    <property type="protein sequence ID" value="MDJ1494694.1"/>
    <property type="molecule type" value="Genomic_DNA"/>
</dbReference>
<proteinExistence type="inferred from homology"/>
<comment type="caution">
    <text evidence="11">The sequence shown here is derived from an EMBL/GenBank/DDBJ whole genome shotgun (WGS) entry which is preliminary data.</text>
</comment>
<dbReference type="SUPFAM" id="SSF51366">
    <property type="entry name" value="Ribulose-phoshate binding barrel"/>
    <property type="match status" value="1"/>
</dbReference>
<dbReference type="PANTHER" id="PTHR43090">
    <property type="entry name" value="1-(5-PHOSPHORIBOSYL)-5-[(5-PHOSPHORIBOSYLAMINO)METHYLIDENEAMINO] IMIDAZOLE-4-CARBOXAMIDE ISOMERASE"/>
    <property type="match status" value="1"/>
</dbReference>
<gene>
    <name evidence="9" type="primary">hisA</name>
    <name evidence="11" type="ORF">QNI16_32325</name>
    <name evidence="12" type="ORF">QNI19_17280</name>
</gene>